<reference evidence="4 5" key="1">
    <citation type="submission" date="2016-10" db="EMBL/GenBank/DDBJ databases">
        <authorList>
            <person name="de Groot N.N."/>
        </authorList>
    </citation>
    <scope>NUCLEOTIDE SEQUENCE [LARGE SCALE GENOMIC DNA]</scope>
    <source>
        <strain evidence="4 5">DSM 1283</strain>
    </source>
</reference>
<dbReference type="Gene3D" id="3.40.225.10">
    <property type="entry name" value="Class II aldolase/adducin N-terminal domain"/>
    <property type="match status" value="1"/>
</dbReference>
<evidence type="ECO:0000313" key="4">
    <source>
        <dbReference type="EMBL" id="SFO66614.1"/>
    </source>
</evidence>
<evidence type="ECO:0000313" key="5">
    <source>
        <dbReference type="Proteomes" id="UP000198806"/>
    </source>
</evidence>
<dbReference type="Proteomes" id="UP000198806">
    <property type="component" value="Unassembled WGS sequence"/>
</dbReference>
<gene>
    <name evidence="4" type="ORF">SAMN04489757_1624</name>
</gene>
<dbReference type="InterPro" id="IPR036409">
    <property type="entry name" value="Aldolase_II/adducin_N_sf"/>
</dbReference>
<dbReference type="Pfam" id="PF00596">
    <property type="entry name" value="Aldolase_II"/>
    <property type="match status" value="1"/>
</dbReference>
<accession>A0A1I5J194</accession>
<dbReference type="PANTHER" id="PTHR22789">
    <property type="entry name" value="FUCULOSE PHOSPHATE ALDOLASE"/>
    <property type="match status" value="1"/>
</dbReference>
<organism evidence="4 5">
    <name type="scientific">Anaerocolumna aminovalerica</name>
    <dbReference type="NCBI Taxonomy" id="1527"/>
    <lineage>
        <taxon>Bacteria</taxon>
        <taxon>Bacillati</taxon>
        <taxon>Bacillota</taxon>
        <taxon>Clostridia</taxon>
        <taxon>Lachnospirales</taxon>
        <taxon>Lachnospiraceae</taxon>
        <taxon>Anaerocolumna</taxon>
    </lineage>
</organism>
<dbReference type="EMBL" id="FOWD01000062">
    <property type="protein sequence ID" value="SFO66614.1"/>
    <property type="molecule type" value="Genomic_DNA"/>
</dbReference>
<sequence>MMTIQGKRYPSDFEAKKAILEIGKRMYMKGFVAANDGNISCKVGPNIIWTTPTGVSKGFMTMDMLVKMDFNGKILAGNRKPSSEVKMHLRVYEENPDVMAVTHAHPPVATSFAIAGISLDRPVLPEAIVQLGSVPIAHYATPGTQEVPDSIAPFCKTHNGVLLANHGALSWGRDVFEAFFRLESIEYYATVLMYTGQVIGKQNELSCDQVSRLIDTRKKLGINTGGIPPCSARTTNTQDVLSSESLQSEQAMGISQIKPQPQMQLSGVTPLVRPGTPSQDIGCGCGGTVIAPKEQVTMTNKTKEDIIAEVVRRVTEEVAKL</sequence>
<protein>
    <submittedName>
        <fullName evidence="4">L-fuculose-phosphate aldolase</fullName>
    </submittedName>
</protein>
<dbReference type="GO" id="GO:0019323">
    <property type="term" value="P:pentose catabolic process"/>
    <property type="evidence" value="ECO:0007669"/>
    <property type="project" value="TreeGrafter"/>
</dbReference>
<keyword evidence="2" id="KW-0456">Lyase</keyword>
<keyword evidence="1" id="KW-0479">Metal-binding</keyword>
<dbReference type="SUPFAM" id="SSF53639">
    <property type="entry name" value="AraD/HMP-PK domain-like"/>
    <property type="match status" value="1"/>
</dbReference>
<dbReference type="RefSeq" id="WP_207650164.1">
    <property type="nucleotide sequence ID" value="NZ_BAABFM010000058.1"/>
</dbReference>
<dbReference type="GO" id="GO:0046872">
    <property type="term" value="F:metal ion binding"/>
    <property type="evidence" value="ECO:0007669"/>
    <property type="project" value="UniProtKB-KW"/>
</dbReference>
<dbReference type="InterPro" id="IPR050197">
    <property type="entry name" value="Aldolase_class_II_sugar_metab"/>
</dbReference>
<dbReference type="STRING" id="1527.SAMN04489757_1624"/>
<proteinExistence type="predicted"/>
<dbReference type="SMART" id="SM01007">
    <property type="entry name" value="Aldolase_II"/>
    <property type="match status" value="1"/>
</dbReference>
<dbReference type="InterPro" id="IPR001303">
    <property type="entry name" value="Aldolase_II/adducin_N"/>
</dbReference>
<name>A0A1I5J194_9FIRM</name>
<dbReference type="PANTHER" id="PTHR22789:SF0">
    <property type="entry name" value="3-OXO-TETRONATE 4-PHOSPHATE DECARBOXYLASE-RELATED"/>
    <property type="match status" value="1"/>
</dbReference>
<evidence type="ECO:0000256" key="2">
    <source>
        <dbReference type="ARBA" id="ARBA00023239"/>
    </source>
</evidence>
<evidence type="ECO:0000256" key="1">
    <source>
        <dbReference type="ARBA" id="ARBA00022723"/>
    </source>
</evidence>
<dbReference type="GO" id="GO:0005829">
    <property type="term" value="C:cytosol"/>
    <property type="evidence" value="ECO:0007669"/>
    <property type="project" value="TreeGrafter"/>
</dbReference>
<keyword evidence="5" id="KW-1185">Reference proteome</keyword>
<dbReference type="AlphaFoldDB" id="A0A1I5J194"/>
<dbReference type="GO" id="GO:0016832">
    <property type="term" value="F:aldehyde-lyase activity"/>
    <property type="evidence" value="ECO:0007669"/>
    <property type="project" value="TreeGrafter"/>
</dbReference>
<evidence type="ECO:0000259" key="3">
    <source>
        <dbReference type="SMART" id="SM01007"/>
    </source>
</evidence>
<feature type="domain" description="Class II aldolase/adducin N-terminal" evidence="3">
    <location>
        <begin position="17"/>
        <end position="193"/>
    </location>
</feature>